<comment type="caution">
    <text evidence="1">The sequence shown here is derived from an EMBL/GenBank/DDBJ whole genome shotgun (WGS) entry which is preliminary data.</text>
</comment>
<evidence type="ECO:0000313" key="2">
    <source>
        <dbReference type="Proteomes" id="UP001318321"/>
    </source>
</evidence>
<sequence>MGYRIVANILVVQTAERDQKLEAQQADARQWFEKLVNQYAGRRYRGIKLSDAGVTDKLYKTVTDAHAGYILKVDLPAETFSYMLKQRALDRARMTDG</sequence>
<gene>
    <name evidence="1" type="ORF">HBJ55_07915</name>
</gene>
<dbReference type="Proteomes" id="UP001318321">
    <property type="component" value="Unassembled WGS sequence"/>
</dbReference>
<evidence type="ECO:0000313" key="1">
    <source>
        <dbReference type="EMBL" id="NIC05347.1"/>
    </source>
</evidence>
<organism evidence="1 2">
    <name type="scientific">Billgrantia bachuensis</name>
    <dbReference type="NCBI Taxonomy" id="2717286"/>
    <lineage>
        <taxon>Bacteria</taxon>
        <taxon>Pseudomonadati</taxon>
        <taxon>Pseudomonadota</taxon>
        <taxon>Gammaproteobacteria</taxon>
        <taxon>Oceanospirillales</taxon>
        <taxon>Halomonadaceae</taxon>
        <taxon>Billgrantia</taxon>
    </lineage>
</organism>
<protein>
    <submittedName>
        <fullName evidence="1">Uncharacterized protein</fullName>
    </submittedName>
</protein>
<accession>A0ABX0PPV2</accession>
<dbReference type="EMBL" id="JAAQTO010000018">
    <property type="protein sequence ID" value="NIC05347.1"/>
    <property type="molecule type" value="Genomic_DNA"/>
</dbReference>
<proteinExistence type="predicted"/>
<name>A0ABX0PPV2_9GAMM</name>
<keyword evidence="2" id="KW-1185">Reference proteome</keyword>
<reference evidence="1 2" key="1">
    <citation type="submission" date="2020-03" db="EMBL/GenBank/DDBJ databases">
        <title>Identification of Halomonas strains.</title>
        <authorList>
            <person name="Xiao Z."/>
            <person name="Dong F."/>
            <person name="Wang Z."/>
            <person name="Zhao J.-Y."/>
        </authorList>
    </citation>
    <scope>NUCLEOTIDE SEQUENCE [LARGE SCALE GENOMIC DNA]</scope>
    <source>
        <strain evidence="1 2">DX6</strain>
    </source>
</reference>